<dbReference type="RefSeq" id="WP_125245342.1">
    <property type="nucleotide sequence ID" value="NZ_RSED01000027.1"/>
</dbReference>
<accession>A0A3R8U0P6</accession>
<comment type="caution">
    <text evidence="2">The sequence shown here is derived from an EMBL/GenBank/DDBJ whole genome shotgun (WGS) entry which is preliminary data.</text>
</comment>
<evidence type="ECO:0000256" key="1">
    <source>
        <dbReference type="SAM" id="SignalP"/>
    </source>
</evidence>
<gene>
    <name evidence="2" type="ORF">EIP75_21955</name>
</gene>
<dbReference type="OrthoDB" id="8526647at2"/>
<dbReference type="AlphaFoldDB" id="A0A3R8U0P6"/>
<keyword evidence="3" id="KW-1185">Reference proteome</keyword>
<keyword evidence="1" id="KW-0732">Signal</keyword>
<evidence type="ECO:0000313" key="3">
    <source>
        <dbReference type="Proteomes" id="UP000269265"/>
    </source>
</evidence>
<proteinExistence type="predicted"/>
<reference evidence="2 3" key="1">
    <citation type="submission" date="2018-12" db="EMBL/GenBank/DDBJ databases">
        <title>The whole draft genome of Aquabacterium sp. SJQ9.</title>
        <authorList>
            <person name="Sun L."/>
            <person name="Gao X."/>
            <person name="Chen W."/>
            <person name="Huang K."/>
        </authorList>
    </citation>
    <scope>NUCLEOTIDE SEQUENCE [LARGE SCALE GENOMIC DNA]</scope>
    <source>
        <strain evidence="2 3">SJQ9</strain>
    </source>
</reference>
<evidence type="ECO:0000313" key="2">
    <source>
        <dbReference type="EMBL" id="RRS01136.1"/>
    </source>
</evidence>
<dbReference type="Proteomes" id="UP000269265">
    <property type="component" value="Unassembled WGS sequence"/>
</dbReference>
<feature type="chain" id="PRO_5018565003" description="Cellulose biosynthesis protein BcsS" evidence="1">
    <location>
        <begin position="29"/>
        <end position="237"/>
    </location>
</feature>
<dbReference type="EMBL" id="RSED01000027">
    <property type="protein sequence ID" value="RRS01136.1"/>
    <property type="molecule type" value="Genomic_DNA"/>
</dbReference>
<protein>
    <recommendedName>
        <fullName evidence="4">Cellulose biosynthesis protein BcsS</fullName>
    </recommendedName>
</protein>
<sequence length="237" mass="25083">MNWRPRARSIGTLLFATLMASTALTAFAGQPLATDDADVKALHECEWETGWTRARQHVAPSSTAWTTQVGCGVGLDTELAVGLGRSNGGEGDPATLWAFAGKTSLRQRDGAEAGYAVAWAVLADKSPDVPPKAHGWLLALVASKQLAEGWLAHANLGINHDRPSHSTRLSWALALEKALSSKVDLTAETFGVETDQPSAALGLRWSACKHFVLGIAATRQFEGPRGTVTALTATLGF</sequence>
<feature type="signal peptide" evidence="1">
    <location>
        <begin position="1"/>
        <end position="28"/>
    </location>
</feature>
<name>A0A3R8U0P6_9BURK</name>
<organism evidence="2 3">
    <name type="scientific">Aquabacterium soli</name>
    <dbReference type="NCBI Taxonomy" id="2493092"/>
    <lineage>
        <taxon>Bacteria</taxon>
        <taxon>Pseudomonadati</taxon>
        <taxon>Pseudomonadota</taxon>
        <taxon>Betaproteobacteria</taxon>
        <taxon>Burkholderiales</taxon>
        <taxon>Aquabacterium</taxon>
    </lineage>
</organism>
<evidence type="ECO:0008006" key="4">
    <source>
        <dbReference type="Google" id="ProtNLM"/>
    </source>
</evidence>